<gene>
    <name evidence="2" type="ORF">GKC49_30920</name>
</gene>
<dbReference type="Gene3D" id="2.60.40.10">
    <property type="entry name" value="Immunoglobulins"/>
    <property type="match status" value="1"/>
</dbReference>
<feature type="non-terminal residue" evidence="2">
    <location>
        <position position="1"/>
    </location>
</feature>
<comment type="caution">
    <text evidence="2">The sequence shown here is derived from an EMBL/GenBank/DDBJ whole genome shotgun (WGS) entry which is preliminary data.</text>
</comment>
<name>A0A7X2MU43_ENTAG</name>
<dbReference type="Proteomes" id="UP000461948">
    <property type="component" value="Unassembled WGS sequence"/>
</dbReference>
<sequence length="105" mass="10511">NVVDGAERLTDQRLSGTTTNVEAGQLVTVTVDGTVYSAAVQASGAWSLIVPAGALAAINDGSASFTVAVSDVAGNTTTSNLTFDVNSNASGLAMDAISEDNYLNA</sequence>
<protein>
    <recommendedName>
        <fullName evidence="1">Bacterial Ig-like domain-containing protein</fullName>
    </recommendedName>
</protein>
<accession>A0A7X2MU43</accession>
<evidence type="ECO:0000313" key="2">
    <source>
        <dbReference type="EMBL" id="MSE19355.1"/>
    </source>
</evidence>
<feature type="domain" description="Bacterial Ig-like" evidence="1">
    <location>
        <begin position="18"/>
        <end position="85"/>
    </location>
</feature>
<reference evidence="2 3" key="1">
    <citation type="submission" date="2019-11" db="EMBL/GenBank/DDBJ databases">
        <title>Draft Genome Sequence of Plant Growth-Promoting Rhizosphere-Associated Bacteria.</title>
        <authorList>
            <person name="Vasilyev I.Y."/>
            <person name="Radchenko V."/>
            <person name="Ilnitskaya E.V."/>
        </authorList>
    </citation>
    <scope>NUCLEOTIDE SEQUENCE [LARGE SCALE GENOMIC DNA]</scope>
    <source>
        <strain evidence="2 3">VRA_MhP_f</strain>
    </source>
</reference>
<proteinExistence type="predicted"/>
<dbReference type="InterPro" id="IPR013783">
    <property type="entry name" value="Ig-like_fold"/>
</dbReference>
<feature type="non-terminal residue" evidence="2">
    <location>
        <position position="105"/>
    </location>
</feature>
<dbReference type="Pfam" id="PF19077">
    <property type="entry name" value="Big_13"/>
    <property type="match status" value="1"/>
</dbReference>
<dbReference type="InterPro" id="IPR044016">
    <property type="entry name" value="Big_13"/>
</dbReference>
<evidence type="ECO:0000313" key="3">
    <source>
        <dbReference type="Proteomes" id="UP000461948"/>
    </source>
</evidence>
<dbReference type="AlphaFoldDB" id="A0A7X2MU43"/>
<dbReference type="NCBIfam" id="NF033510">
    <property type="entry name" value="Ca_tandemer"/>
    <property type="match status" value="1"/>
</dbReference>
<organism evidence="2 3">
    <name type="scientific">Enterobacter agglomerans</name>
    <name type="common">Erwinia herbicola</name>
    <name type="synonym">Pantoea agglomerans</name>
    <dbReference type="NCBI Taxonomy" id="549"/>
    <lineage>
        <taxon>Bacteria</taxon>
        <taxon>Pseudomonadati</taxon>
        <taxon>Pseudomonadota</taxon>
        <taxon>Gammaproteobacteria</taxon>
        <taxon>Enterobacterales</taxon>
        <taxon>Erwiniaceae</taxon>
        <taxon>Pantoea</taxon>
        <taxon>Pantoea agglomerans group</taxon>
    </lineage>
</organism>
<evidence type="ECO:0000259" key="1">
    <source>
        <dbReference type="Pfam" id="PF19077"/>
    </source>
</evidence>
<dbReference type="EMBL" id="WKLC01002664">
    <property type="protein sequence ID" value="MSE19355.1"/>
    <property type="molecule type" value="Genomic_DNA"/>
</dbReference>